<organism evidence="1 2">
    <name type="scientific">Alteromonas gilva</name>
    <dbReference type="NCBI Taxonomy" id="2987522"/>
    <lineage>
        <taxon>Bacteria</taxon>
        <taxon>Pseudomonadati</taxon>
        <taxon>Pseudomonadota</taxon>
        <taxon>Gammaproteobacteria</taxon>
        <taxon>Alteromonadales</taxon>
        <taxon>Alteromonadaceae</taxon>
        <taxon>Alteromonas/Salinimonas group</taxon>
        <taxon>Alteromonas</taxon>
    </lineage>
</organism>
<gene>
    <name evidence="1" type="ORF">OIK42_08950</name>
</gene>
<evidence type="ECO:0000313" key="1">
    <source>
        <dbReference type="EMBL" id="MDC8830887.1"/>
    </source>
</evidence>
<dbReference type="RefSeq" id="WP_273639859.1">
    <property type="nucleotide sequence ID" value="NZ_JAQQXP010000001.1"/>
</dbReference>
<evidence type="ECO:0000313" key="2">
    <source>
        <dbReference type="Proteomes" id="UP001218788"/>
    </source>
</evidence>
<dbReference type="Proteomes" id="UP001218788">
    <property type="component" value="Unassembled WGS sequence"/>
</dbReference>
<accession>A0ABT5L4V0</accession>
<name>A0ABT5L4V0_9ALTE</name>
<sequence>MSAIELLDQLGKRPDFDINTLTEAQRAEIANAVKLAGENKPILTIVEPQEPDNDDEPKESVTN</sequence>
<reference evidence="1 2" key="1">
    <citation type="submission" date="2022-10" db="EMBL/GenBank/DDBJ databases">
        <title>Alteromonas sp. chi3 Genome sequencing.</title>
        <authorList>
            <person name="Park S."/>
        </authorList>
    </citation>
    <scope>NUCLEOTIDE SEQUENCE [LARGE SCALE GENOMIC DNA]</scope>
    <source>
        <strain evidence="2">chi3</strain>
    </source>
</reference>
<comment type="caution">
    <text evidence="1">The sequence shown here is derived from an EMBL/GenBank/DDBJ whole genome shotgun (WGS) entry which is preliminary data.</text>
</comment>
<keyword evidence="2" id="KW-1185">Reference proteome</keyword>
<dbReference type="EMBL" id="JAQQXP010000001">
    <property type="protein sequence ID" value="MDC8830887.1"/>
    <property type="molecule type" value="Genomic_DNA"/>
</dbReference>
<protein>
    <submittedName>
        <fullName evidence="1">Uncharacterized protein</fullName>
    </submittedName>
</protein>
<proteinExistence type="predicted"/>